<name>A0A9P6ATD5_9AGAM</name>
<gene>
    <name evidence="2" type="ORF">BS47DRAFT_1346599</name>
</gene>
<protein>
    <submittedName>
        <fullName evidence="2">Uncharacterized protein</fullName>
    </submittedName>
</protein>
<comment type="caution">
    <text evidence="2">The sequence shown here is derived from an EMBL/GenBank/DDBJ whole genome shotgun (WGS) entry which is preliminary data.</text>
</comment>
<dbReference type="Proteomes" id="UP000886523">
    <property type="component" value="Unassembled WGS sequence"/>
</dbReference>
<dbReference type="AlphaFoldDB" id="A0A9P6ATD5"/>
<keyword evidence="1" id="KW-0812">Transmembrane</keyword>
<keyword evidence="3" id="KW-1185">Reference proteome</keyword>
<keyword evidence="1" id="KW-1133">Transmembrane helix</keyword>
<feature type="transmembrane region" description="Helical" evidence="1">
    <location>
        <begin position="35"/>
        <end position="61"/>
    </location>
</feature>
<organism evidence="2 3">
    <name type="scientific">Hydnum rufescens UP504</name>
    <dbReference type="NCBI Taxonomy" id="1448309"/>
    <lineage>
        <taxon>Eukaryota</taxon>
        <taxon>Fungi</taxon>
        <taxon>Dikarya</taxon>
        <taxon>Basidiomycota</taxon>
        <taxon>Agaricomycotina</taxon>
        <taxon>Agaricomycetes</taxon>
        <taxon>Cantharellales</taxon>
        <taxon>Hydnaceae</taxon>
        <taxon>Hydnum</taxon>
    </lineage>
</organism>
<sequence length="64" mass="7664">MENGNYRKKRRKGFRNFCDPVIATVTEVDWVDYQYWFPLIGVAQVAHFLWAVFRFIIPLILGTR</sequence>
<reference evidence="2" key="1">
    <citation type="journal article" date="2020" name="Nat. Commun.">
        <title>Large-scale genome sequencing of mycorrhizal fungi provides insights into the early evolution of symbiotic traits.</title>
        <authorList>
            <person name="Miyauchi S."/>
            <person name="Kiss E."/>
            <person name="Kuo A."/>
            <person name="Drula E."/>
            <person name="Kohler A."/>
            <person name="Sanchez-Garcia M."/>
            <person name="Morin E."/>
            <person name="Andreopoulos B."/>
            <person name="Barry K.W."/>
            <person name="Bonito G."/>
            <person name="Buee M."/>
            <person name="Carver A."/>
            <person name="Chen C."/>
            <person name="Cichocki N."/>
            <person name="Clum A."/>
            <person name="Culley D."/>
            <person name="Crous P.W."/>
            <person name="Fauchery L."/>
            <person name="Girlanda M."/>
            <person name="Hayes R.D."/>
            <person name="Keri Z."/>
            <person name="LaButti K."/>
            <person name="Lipzen A."/>
            <person name="Lombard V."/>
            <person name="Magnuson J."/>
            <person name="Maillard F."/>
            <person name="Murat C."/>
            <person name="Nolan M."/>
            <person name="Ohm R.A."/>
            <person name="Pangilinan J."/>
            <person name="Pereira M.F."/>
            <person name="Perotto S."/>
            <person name="Peter M."/>
            <person name="Pfister S."/>
            <person name="Riley R."/>
            <person name="Sitrit Y."/>
            <person name="Stielow J.B."/>
            <person name="Szollosi G."/>
            <person name="Zifcakova L."/>
            <person name="Stursova M."/>
            <person name="Spatafora J.W."/>
            <person name="Tedersoo L."/>
            <person name="Vaario L.M."/>
            <person name="Yamada A."/>
            <person name="Yan M."/>
            <person name="Wang P."/>
            <person name="Xu J."/>
            <person name="Bruns T."/>
            <person name="Baldrian P."/>
            <person name="Vilgalys R."/>
            <person name="Dunand C."/>
            <person name="Henrissat B."/>
            <person name="Grigoriev I.V."/>
            <person name="Hibbett D."/>
            <person name="Nagy L.G."/>
            <person name="Martin F.M."/>
        </authorList>
    </citation>
    <scope>NUCLEOTIDE SEQUENCE</scope>
    <source>
        <strain evidence="2">UP504</strain>
    </source>
</reference>
<proteinExistence type="predicted"/>
<accession>A0A9P6ATD5</accession>
<evidence type="ECO:0000313" key="2">
    <source>
        <dbReference type="EMBL" id="KAF9511602.1"/>
    </source>
</evidence>
<keyword evidence="1" id="KW-0472">Membrane</keyword>
<dbReference type="EMBL" id="MU128998">
    <property type="protein sequence ID" value="KAF9511602.1"/>
    <property type="molecule type" value="Genomic_DNA"/>
</dbReference>
<evidence type="ECO:0000256" key="1">
    <source>
        <dbReference type="SAM" id="Phobius"/>
    </source>
</evidence>
<evidence type="ECO:0000313" key="3">
    <source>
        <dbReference type="Proteomes" id="UP000886523"/>
    </source>
</evidence>